<name>A0A5C5RUC4_9ACTN</name>
<evidence type="ECO:0000313" key="3">
    <source>
        <dbReference type="Proteomes" id="UP000319792"/>
    </source>
</evidence>
<evidence type="ECO:0000313" key="2">
    <source>
        <dbReference type="EMBL" id="TWS26627.1"/>
    </source>
</evidence>
<proteinExistence type="predicted"/>
<protein>
    <submittedName>
        <fullName evidence="2">GNAT family N-acetyltransferase</fullName>
    </submittedName>
</protein>
<dbReference type="CDD" id="cd04301">
    <property type="entry name" value="NAT_SF"/>
    <property type="match status" value="1"/>
</dbReference>
<dbReference type="EMBL" id="VIGV01000001">
    <property type="protein sequence ID" value="TWS26627.1"/>
    <property type="molecule type" value="Genomic_DNA"/>
</dbReference>
<feature type="domain" description="N-acetyltransferase" evidence="1">
    <location>
        <begin position="1"/>
        <end position="141"/>
    </location>
</feature>
<dbReference type="AlphaFoldDB" id="A0A5C5RUC4"/>
<accession>A0A5C5RUC4</accession>
<comment type="caution">
    <text evidence="2">The sequence shown here is derived from an EMBL/GenBank/DDBJ whole genome shotgun (WGS) entry which is preliminary data.</text>
</comment>
<dbReference type="PROSITE" id="PS51186">
    <property type="entry name" value="GNAT"/>
    <property type="match status" value="1"/>
</dbReference>
<dbReference type="Gene3D" id="3.40.630.30">
    <property type="match status" value="1"/>
</dbReference>
<gene>
    <name evidence="2" type="ORF">FK268_00250</name>
</gene>
<keyword evidence="3" id="KW-1185">Reference proteome</keyword>
<organism evidence="2 3">
    <name type="scientific">Tsukamurella sputi</name>
    <dbReference type="NCBI Taxonomy" id="2591848"/>
    <lineage>
        <taxon>Bacteria</taxon>
        <taxon>Bacillati</taxon>
        <taxon>Actinomycetota</taxon>
        <taxon>Actinomycetes</taxon>
        <taxon>Mycobacteriales</taxon>
        <taxon>Tsukamurellaceae</taxon>
        <taxon>Tsukamurella</taxon>
    </lineage>
</organism>
<dbReference type="InterPro" id="IPR016181">
    <property type="entry name" value="Acyl_CoA_acyltransferase"/>
</dbReference>
<dbReference type="Proteomes" id="UP000319792">
    <property type="component" value="Unassembled WGS sequence"/>
</dbReference>
<keyword evidence="2" id="KW-0808">Transferase</keyword>
<dbReference type="GO" id="GO:0016747">
    <property type="term" value="F:acyltransferase activity, transferring groups other than amino-acyl groups"/>
    <property type="evidence" value="ECO:0007669"/>
    <property type="project" value="InterPro"/>
</dbReference>
<dbReference type="Pfam" id="PF00583">
    <property type="entry name" value="Acetyltransf_1"/>
    <property type="match status" value="1"/>
</dbReference>
<dbReference type="SUPFAM" id="SSF55729">
    <property type="entry name" value="Acyl-CoA N-acyltransferases (Nat)"/>
    <property type="match status" value="1"/>
</dbReference>
<dbReference type="OrthoDB" id="4627958at2"/>
<reference evidence="2 3" key="1">
    <citation type="submission" date="2019-08" db="EMBL/GenBank/DDBJ databases">
        <title>Tsukamurella conjunctivitidis sp. nov., Tsukamurella assacharolytica sp. nov. and Tsukamurella sputae sp. nov. isolated from patients with conjunctivitis, bacteraemia (lymphoma) and respiratory infection (sputum) in Hong Kong.</title>
        <authorList>
            <person name="Fok K.M.N."/>
            <person name="Fong J.Y.H."/>
        </authorList>
    </citation>
    <scope>NUCLEOTIDE SEQUENCE [LARGE SCALE GENOMIC DNA]</scope>
    <source>
        <strain evidence="2 3">HKU70</strain>
    </source>
</reference>
<sequence length="144" mass="16198">MRSDWTWIEEWFRDAELNAELGPLDLEWLDHVLSEHDGVELVVEESGSPVALVGCVWGDDENDHAITDFAVDPRRRRTGLGASALSAVLAWKGHPAARDGGRWTTYVMEDNRRAHAFFTAQGWTDRGVDEGMHVFVAPSPDRVR</sequence>
<dbReference type="InterPro" id="IPR000182">
    <property type="entry name" value="GNAT_dom"/>
</dbReference>
<evidence type="ECO:0000259" key="1">
    <source>
        <dbReference type="PROSITE" id="PS51186"/>
    </source>
</evidence>